<dbReference type="AlphaFoldDB" id="A0A0D8XP35"/>
<dbReference type="STRING" id="29172.A0A0D8XP35"/>
<sequence length="239" mass="26490">MSNQQPAWLNDRMFRGPTLPSNPIPNGPPARYADHTTGRRSRGSRTSEHRQASHHSESPPHTDVSYVQFQSSDGTGESSNGRLKQAAVAGRRSPPKHTLMDFIPPPPSNPPPSADIAYEDSSRRHFSRVPNADDPYDSVSDGQIFGDEMKVRQTGRNRTTGIRPQKGNRDDDSQRSSLMMDEEGVSSEPEGETSDCEARKRKTVPRMGVSASALSQNIYDCGRSTSRFKSIQRSKQDHV</sequence>
<feature type="compositionally biased region" description="Pro residues" evidence="1">
    <location>
        <begin position="103"/>
        <end position="113"/>
    </location>
</feature>
<gene>
    <name evidence="2" type="ORF">DICVIV_08429</name>
</gene>
<reference evidence="3" key="2">
    <citation type="journal article" date="2016" name="Sci. Rep.">
        <title>Dictyocaulus viviparus genome, variome and transcriptome elucidate lungworm biology and support future intervention.</title>
        <authorList>
            <person name="McNulty S.N."/>
            <person name="Strube C."/>
            <person name="Rosa B.A."/>
            <person name="Martin J.C."/>
            <person name="Tyagi R."/>
            <person name="Choi Y.J."/>
            <person name="Wang Q."/>
            <person name="Hallsworth Pepin K."/>
            <person name="Zhang X."/>
            <person name="Ozersky P."/>
            <person name="Wilson R.K."/>
            <person name="Sternberg P.W."/>
            <person name="Gasser R.B."/>
            <person name="Mitreva M."/>
        </authorList>
    </citation>
    <scope>NUCLEOTIDE SEQUENCE [LARGE SCALE GENOMIC DNA]</scope>
    <source>
        <strain evidence="3">HannoverDv2000</strain>
    </source>
</reference>
<proteinExistence type="predicted"/>
<feature type="region of interest" description="Disordered" evidence="1">
    <location>
        <begin position="1"/>
        <end position="239"/>
    </location>
</feature>
<feature type="compositionally biased region" description="Acidic residues" evidence="1">
    <location>
        <begin position="180"/>
        <end position="195"/>
    </location>
</feature>
<feature type="compositionally biased region" description="Polar residues" evidence="1">
    <location>
        <begin position="65"/>
        <end position="82"/>
    </location>
</feature>
<accession>A0A0D8XP35</accession>
<feature type="compositionally biased region" description="Polar residues" evidence="1">
    <location>
        <begin position="212"/>
        <end position="233"/>
    </location>
</feature>
<dbReference type="EMBL" id="KN716403">
    <property type="protein sequence ID" value="KJH45512.1"/>
    <property type="molecule type" value="Genomic_DNA"/>
</dbReference>
<reference evidence="2 3" key="1">
    <citation type="submission" date="2013-11" db="EMBL/GenBank/DDBJ databases">
        <title>Draft genome of the bovine lungworm Dictyocaulus viviparus.</title>
        <authorList>
            <person name="Mitreva M."/>
        </authorList>
    </citation>
    <scope>NUCLEOTIDE SEQUENCE [LARGE SCALE GENOMIC DNA]</scope>
    <source>
        <strain evidence="2 3">HannoverDv2000</strain>
    </source>
</reference>
<evidence type="ECO:0000313" key="2">
    <source>
        <dbReference type="EMBL" id="KJH45512.1"/>
    </source>
</evidence>
<dbReference type="OrthoDB" id="5867973at2759"/>
<evidence type="ECO:0000256" key="1">
    <source>
        <dbReference type="SAM" id="MobiDB-lite"/>
    </source>
</evidence>
<evidence type="ECO:0000313" key="3">
    <source>
        <dbReference type="Proteomes" id="UP000053766"/>
    </source>
</evidence>
<organism evidence="2 3">
    <name type="scientific">Dictyocaulus viviparus</name>
    <name type="common">Bovine lungworm</name>
    <dbReference type="NCBI Taxonomy" id="29172"/>
    <lineage>
        <taxon>Eukaryota</taxon>
        <taxon>Metazoa</taxon>
        <taxon>Ecdysozoa</taxon>
        <taxon>Nematoda</taxon>
        <taxon>Chromadorea</taxon>
        <taxon>Rhabditida</taxon>
        <taxon>Rhabditina</taxon>
        <taxon>Rhabditomorpha</taxon>
        <taxon>Strongyloidea</taxon>
        <taxon>Metastrongylidae</taxon>
        <taxon>Dictyocaulus</taxon>
    </lineage>
</organism>
<dbReference type="Proteomes" id="UP000053766">
    <property type="component" value="Unassembled WGS sequence"/>
</dbReference>
<feature type="compositionally biased region" description="Basic and acidic residues" evidence="1">
    <location>
        <begin position="45"/>
        <end position="60"/>
    </location>
</feature>
<protein>
    <submittedName>
        <fullName evidence="2">Uncharacterized protein</fullName>
    </submittedName>
</protein>
<name>A0A0D8XP35_DICVI</name>
<keyword evidence="3" id="KW-1185">Reference proteome</keyword>